<feature type="signal peptide" evidence="2">
    <location>
        <begin position="1"/>
        <end position="20"/>
    </location>
</feature>
<evidence type="ECO:0000313" key="4">
    <source>
        <dbReference type="Proteomes" id="UP000321353"/>
    </source>
</evidence>
<dbReference type="SUPFAM" id="SSF69318">
    <property type="entry name" value="Integrin alpha N-terminal domain"/>
    <property type="match status" value="1"/>
</dbReference>
<dbReference type="Proteomes" id="UP000321353">
    <property type="component" value="Chromosome"/>
</dbReference>
<dbReference type="Gene3D" id="2.130.10.130">
    <property type="entry name" value="Integrin alpha, N-terminal"/>
    <property type="match status" value="2"/>
</dbReference>
<dbReference type="AlphaFoldDB" id="A0A5B9MK69"/>
<gene>
    <name evidence="3" type="ORF">Mal15_44510</name>
</gene>
<protein>
    <submittedName>
        <fullName evidence="3">FG-GAP repeat protein</fullName>
    </submittedName>
</protein>
<evidence type="ECO:0000313" key="3">
    <source>
        <dbReference type="EMBL" id="QEG00381.1"/>
    </source>
</evidence>
<accession>A0A5B9MK69</accession>
<feature type="chain" id="PRO_5022972908" evidence="2">
    <location>
        <begin position="21"/>
        <end position="408"/>
    </location>
</feature>
<organism evidence="3 4">
    <name type="scientific">Stieleria maiorica</name>
    <dbReference type="NCBI Taxonomy" id="2795974"/>
    <lineage>
        <taxon>Bacteria</taxon>
        <taxon>Pseudomonadati</taxon>
        <taxon>Planctomycetota</taxon>
        <taxon>Planctomycetia</taxon>
        <taxon>Pirellulales</taxon>
        <taxon>Pirellulaceae</taxon>
        <taxon>Stieleria</taxon>
    </lineage>
</organism>
<evidence type="ECO:0000256" key="1">
    <source>
        <dbReference type="ARBA" id="ARBA00022729"/>
    </source>
</evidence>
<keyword evidence="1 2" id="KW-0732">Signal</keyword>
<sequence precursor="true">MKRPLTVWLSSVLLVGIAFGNEPASSSTDATGDAIRFKRLVLSDRYYCDGVTSGDIDGDGDADVVAGPYWYAGPDFQVAHAFYQPVALPPAESPSNSMFSFVEDFSGDGRPDILVLGRVHKHQAIWYENPGKTEGLWKGHVAFHRVKGESPTLVDLDGDGVSQVICHWDGRWGSIQPDPSRPTEPWRFIPIGAAEDWPQFYHGQGVGDVNRDGKPDLILNDGWYEQPQSAAGASDWAFHRGLFSKGRGGAQMFAQDVDGDGDQDILSAVDAHGWGLAWYEQVDSESSSEFKEHLIMGDRSAINRFGVAFTQPHALASADINGDGLPDLVTGKRRWAHGPDGDIDPGAPPVVYWFELQRQSDGTVRYVPHLIDDESGVGVQILATDLNQDGRIDIATASKLGTFVFLQQ</sequence>
<dbReference type="InterPro" id="IPR028994">
    <property type="entry name" value="Integrin_alpha_N"/>
</dbReference>
<keyword evidence="4" id="KW-1185">Reference proteome</keyword>
<dbReference type="Pfam" id="PF13517">
    <property type="entry name" value="FG-GAP_3"/>
    <property type="match status" value="2"/>
</dbReference>
<proteinExistence type="predicted"/>
<dbReference type="PANTHER" id="PTHR46580:SF4">
    <property type="entry name" value="ATP_GTP-BINDING PROTEIN"/>
    <property type="match status" value="1"/>
</dbReference>
<name>A0A5B9MK69_9BACT</name>
<dbReference type="RefSeq" id="WP_147869632.1">
    <property type="nucleotide sequence ID" value="NZ_CP036264.1"/>
</dbReference>
<reference evidence="3 4" key="1">
    <citation type="submission" date="2019-02" db="EMBL/GenBank/DDBJ databases">
        <title>Planctomycetal bacteria perform biofilm scaping via a novel small molecule.</title>
        <authorList>
            <person name="Jeske O."/>
            <person name="Boedeker C."/>
            <person name="Wiegand S."/>
            <person name="Breitling P."/>
            <person name="Kallscheuer N."/>
            <person name="Jogler M."/>
            <person name="Rohde M."/>
            <person name="Petersen J."/>
            <person name="Medema M.H."/>
            <person name="Surup F."/>
            <person name="Jogler C."/>
        </authorList>
    </citation>
    <scope>NUCLEOTIDE SEQUENCE [LARGE SCALE GENOMIC DNA]</scope>
    <source>
        <strain evidence="3 4">Mal15</strain>
    </source>
</reference>
<dbReference type="PANTHER" id="PTHR46580">
    <property type="entry name" value="SENSOR KINASE-RELATED"/>
    <property type="match status" value="1"/>
</dbReference>
<dbReference type="KEGG" id="smam:Mal15_44510"/>
<dbReference type="InterPro" id="IPR013517">
    <property type="entry name" value="FG-GAP"/>
</dbReference>
<dbReference type="EMBL" id="CP036264">
    <property type="protein sequence ID" value="QEG00381.1"/>
    <property type="molecule type" value="Genomic_DNA"/>
</dbReference>
<evidence type="ECO:0000256" key="2">
    <source>
        <dbReference type="SAM" id="SignalP"/>
    </source>
</evidence>